<name>A0AAV2FKK2_9ROSI</name>
<dbReference type="EMBL" id="OZ034819">
    <property type="protein sequence ID" value="CAL1398529.1"/>
    <property type="molecule type" value="Genomic_DNA"/>
</dbReference>
<keyword evidence="1" id="KW-0732">Signal</keyword>
<gene>
    <name evidence="2" type="ORF">LTRI10_LOCUS38760</name>
</gene>
<reference evidence="2 3" key="1">
    <citation type="submission" date="2024-04" db="EMBL/GenBank/DDBJ databases">
        <authorList>
            <person name="Fracassetti M."/>
        </authorList>
    </citation>
    <scope>NUCLEOTIDE SEQUENCE [LARGE SCALE GENOMIC DNA]</scope>
</reference>
<keyword evidence="3" id="KW-1185">Reference proteome</keyword>
<feature type="signal peptide" evidence="1">
    <location>
        <begin position="1"/>
        <end position="24"/>
    </location>
</feature>
<sequence>MMMKMNATAIALLVLMMLFSVDDGRRFVAADEYGKCTLWCLQNFRQIIDANVIPVFCDRLCMARTQGIGNEDAIYAEI</sequence>
<proteinExistence type="predicted"/>
<evidence type="ECO:0000256" key="1">
    <source>
        <dbReference type="SAM" id="SignalP"/>
    </source>
</evidence>
<protein>
    <submittedName>
        <fullName evidence="2">Uncharacterized protein</fullName>
    </submittedName>
</protein>
<dbReference type="AlphaFoldDB" id="A0AAV2FKK2"/>
<organism evidence="2 3">
    <name type="scientific">Linum trigynum</name>
    <dbReference type="NCBI Taxonomy" id="586398"/>
    <lineage>
        <taxon>Eukaryota</taxon>
        <taxon>Viridiplantae</taxon>
        <taxon>Streptophyta</taxon>
        <taxon>Embryophyta</taxon>
        <taxon>Tracheophyta</taxon>
        <taxon>Spermatophyta</taxon>
        <taxon>Magnoliopsida</taxon>
        <taxon>eudicotyledons</taxon>
        <taxon>Gunneridae</taxon>
        <taxon>Pentapetalae</taxon>
        <taxon>rosids</taxon>
        <taxon>fabids</taxon>
        <taxon>Malpighiales</taxon>
        <taxon>Linaceae</taxon>
        <taxon>Linum</taxon>
    </lineage>
</organism>
<evidence type="ECO:0000313" key="2">
    <source>
        <dbReference type="EMBL" id="CAL1398529.1"/>
    </source>
</evidence>
<evidence type="ECO:0000313" key="3">
    <source>
        <dbReference type="Proteomes" id="UP001497516"/>
    </source>
</evidence>
<dbReference type="Proteomes" id="UP001497516">
    <property type="component" value="Chromosome 6"/>
</dbReference>
<feature type="chain" id="PRO_5043651556" evidence="1">
    <location>
        <begin position="25"/>
        <end position="78"/>
    </location>
</feature>
<accession>A0AAV2FKK2</accession>